<protein>
    <submittedName>
        <fullName evidence="6">LuxR family transcriptional regulator</fullName>
    </submittedName>
</protein>
<dbReference type="Gene3D" id="1.10.10.10">
    <property type="entry name" value="Winged helix-like DNA-binding domain superfamily/Winged helix DNA-binding domain"/>
    <property type="match status" value="1"/>
</dbReference>
<gene>
    <name evidence="6" type="ORF">SAMN05660710_03188</name>
</gene>
<dbReference type="EMBL" id="FMVT01000012">
    <property type="protein sequence ID" value="SCY86935.1"/>
    <property type="molecule type" value="Genomic_DNA"/>
</dbReference>
<dbReference type="Proteomes" id="UP000199502">
    <property type="component" value="Unassembled WGS sequence"/>
</dbReference>
<dbReference type="SUPFAM" id="SSF75516">
    <property type="entry name" value="Pheromone-binding domain of LuxR-like quorum-sensing transcription factors"/>
    <property type="match status" value="1"/>
</dbReference>
<keyword evidence="7" id="KW-1185">Reference proteome</keyword>
<name>A0A1G5JF07_9RHOB</name>
<dbReference type="InterPro" id="IPR005143">
    <property type="entry name" value="TF_LuxR_autoind-bd_dom"/>
</dbReference>
<accession>A0A1G5JF07</accession>
<dbReference type="AlphaFoldDB" id="A0A1G5JF07"/>
<evidence type="ECO:0000259" key="5">
    <source>
        <dbReference type="SMART" id="SM00421"/>
    </source>
</evidence>
<reference evidence="6 7" key="1">
    <citation type="submission" date="2016-10" db="EMBL/GenBank/DDBJ databases">
        <authorList>
            <person name="de Groot N.N."/>
        </authorList>
    </citation>
    <scope>NUCLEOTIDE SEQUENCE [LARGE SCALE GENOMIC DNA]</scope>
    <source>
        <strain evidence="6 7">CGMCC 1.8925</strain>
    </source>
</reference>
<dbReference type="InterPro" id="IPR016032">
    <property type="entry name" value="Sig_transdc_resp-reg_C-effctor"/>
</dbReference>
<sequence>MLMEEIENRLAALAPRGVMCAFHLRYSRPMRHLMTYPSDWIDTYTRENLIACDPVAIWGIRHTGAMRWSALEGRVPDPLDVFAKGRAHGLAFGAVVACGPPQSRTVCGFGRDDRDYTDAELARLEALVVKAHDLLEQRHTLRPILLSALEAIGCGMTYDQAAAHLGISRTALRYRLRTAQEALGAADTQDAIRRAVDAGLLSSNSFTGISRGLPTGPAAPEVSGRPSEGDAASASP</sequence>
<dbReference type="GO" id="GO:0006355">
    <property type="term" value="P:regulation of DNA-templated transcription"/>
    <property type="evidence" value="ECO:0007669"/>
    <property type="project" value="InterPro"/>
</dbReference>
<evidence type="ECO:0000313" key="6">
    <source>
        <dbReference type="EMBL" id="SCY86935.1"/>
    </source>
</evidence>
<dbReference type="OrthoDB" id="7826109at2"/>
<feature type="domain" description="HTH luxR-type" evidence="5">
    <location>
        <begin position="143"/>
        <end position="195"/>
    </location>
</feature>
<organism evidence="6 7">
    <name type="scientific">Paracoccus tibetensis</name>
    <dbReference type="NCBI Taxonomy" id="336292"/>
    <lineage>
        <taxon>Bacteria</taxon>
        <taxon>Pseudomonadati</taxon>
        <taxon>Pseudomonadota</taxon>
        <taxon>Alphaproteobacteria</taxon>
        <taxon>Rhodobacterales</taxon>
        <taxon>Paracoccaceae</taxon>
        <taxon>Paracoccus</taxon>
    </lineage>
</organism>
<proteinExistence type="predicted"/>
<dbReference type="Gene3D" id="3.30.450.80">
    <property type="entry name" value="Transcription factor LuxR-like, autoinducer-binding domain"/>
    <property type="match status" value="1"/>
</dbReference>
<evidence type="ECO:0000313" key="7">
    <source>
        <dbReference type="Proteomes" id="UP000199502"/>
    </source>
</evidence>
<evidence type="ECO:0000256" key="2">
    <source>
        <dbReference type="ARBA" id="ARBA00023125"/>
    </source>
</evidence>
<keyword evidence="3" id="KW-0804">Transcription</keyword>
<dbReference type="SUPFAM" id="SSF46894">
    <property type="entry name" value="C-terminal effector domain of the bipartite response regulators"/>
    <property type="match status" value="1"/>
</dbReference>
<evidence type="ECO:0000256" key="1">
    <source>
        <dbReference type="ARBA" id="ARBA00023015"/>
    </source>
</evidence>
<keyword evidence="2" id="KW-0238">DNA-binding</keyword>
<dbReference type="InterPro" id="IPR036388">
    <property type="entry name" value="WH-like_DNA-bd_sf"/>
</dbReference>
<dbReference type="STRING" id="336292.SAMN05660710_03188"/>
<feature type="region of interest" description="Disordered" evidence="4">
    <location>
        <begin position="211"/>
        <end position="236"/>
    </location>
</feature>
<dbReference type="InterPro" id="IPR036693">
    <property type="entry name" value="TF_LuxR_autoind-bd_dom_sf"/>
</dbReference>
<dbReference type="InterPro" id="IPR000792">
    <property type="entry name" value="Tscrpt_reg_LuxR_C"/>
</dbReference>
<keyword evidence="1" id="KW-0805">Transcription regulation</keyword>
<dbReference type="Pfam" id="PF03472">
    <property type="entry name" value="Autoind_bind"/>
    <property type="match status" value="1"/>
</dbReference>
<dbReference type="GO" id="GO:0003677">
    <property type="term" value="F:DNA binding"/>
    <property type="evidence" value="ECO:0007669"/>
    <property type="project" value="UniProtKB-KW"/>
</dbReference>
<evidence type="ECO:0000256" key="4">
    <source>
        <dbReference type="SAM" id="MobiDB-lite"/>
    </source>
</evidence>
<evidence type="ECO:0000256" key="3">
    <source>
        <dbReference type="ARBA" id="ARBA00023163"/>
    </source>
</evidence>
<dbReference type="SMART" id="SM00421">
    <property type="entry name" value="HTH_LUXR"/>
    <property type="match status" value="1"/>
</dbReference>